<keyword evidence="1" id="KW-1133">Transmembrane helix</keyword>
<name>A0A7E4VRP4_PANRE</name>
<keyword evidence="2" id="KW-1185">Reference proteome</keyword>
<dbReference type="WBParaSite" id="Pan_g23347.t1">
    <property type="protein sequence ID" value="Pan_g23347.t1"/>
    <property type="gene ID" value="Pan_g23347"/>
</dbReference>
<organism evidence="2 3">
    <name type="scientific">Panagrellus redivivus</name>
    <name type="common">Microworm</name>
    <dbReference type="NCBI Taxonomy" id="6233"/>
    <lineage>
        <taxon>Eukaryota</taxon>
        <taxon>Metazoa</taxon>
        <taxon>Ecdysozoa</taxon>
        <taxon>Nematoda</taxon>
        <taxon>Chromadorea</taxon>
        <taxon>Rhabditida</taxon>
        <taxon>Tylenchina</taxon>
        <taxon>Panagrolaimomorpha</taxon>
        <taxon>Panagrolaimoidea</taxon>
        <taxon>Panagrolaimidae</taxon>
        <taxon>Panagrellus</taxon>
    </lineage>
</organism>
<evidence type="ECO:0000313" key="3">
    <source>
        <dbReference type="WBParaSite" id="Pan_g23347.t1"/>
    </source>
</evidence>
<dbReference type="Proteomes" id="UP000492821">
    <property type="component" value="Unassembled WGS sequence"/>
</dbReference>
<proteinExistence type="predicted"/>
<evidence type="ECO:0000256" key="1">
    <source>
        <dbReference type="SAM" id="Phobius"/>
    </source>
</evidence>
<keyword evidence="1" id="KW-0812">Transmembrane</keyword>
<protein>
    <submittedName>
        <fullName evidence="3">Serpentine receptor class gamma</fullName>
    </submittedName>
</protein>
<reference evidence="2" key="1">
    <citation type="journal article" date="2013" name="Genetics">
        <title>The draft genome and transcriptome of Panagrellus redivivus are shaped by the harsh demands of a free-living lifestyle.</title>
        <authorList>
            <person name="Srinivasan J."/>
            <person name="Dillman A.R."/>
            <person name="Macchietto M.G."/>
            <person name="Heikkinen L."/>
            <person name="Lakso M."/>
            <person name="Fracchia K.M."/>
            <person name="Antoshechkin I."/>
            <person name="Mortazavi A."/>
            <person name="Wong G."/>
            <person name="Sternberg P.W."/>
        </authorList>
    </citation>
    <scope>NUCLEOTIDE SEQUENCE [LARGE SCALE GENOMIC DNA]</scope>
    <source>
        <strain evidence="2">MT8872</strain>
    </source>
</reference>
<accession>A0A7E4VRP4</accession>
<reference evidence="3" key="2">
    <citation type="submission" date="2020-10" db="UniProtKB">
        <authorList>
            <consortium name="WormBaseParasite"/>
        </authorList>
    </citation>
    <scope>IDENTIFICATION</scope>
</reference>
<sequence length="126" mass="14803">MNSHIVTQLDSPMGAANPNWWFITASFFVGQAVQLIFIIFLTVELVFKRKTKLKQAYYRILYITYILDTLDNIAWFYDEMVEYKVGDVGVAIAQVIIWYYIYSIGTHKKMRIKKTTPSVFFLLRKA</sequence>
<feature type="transmembrane region" description="Helical" evidence="1">
    <location>
        <begin position="20"/>
        <end position="47"/>
    </location>
</feature>
<feature type="transmembrane region" description="Helical" evidence="1">
    <location>
        <begin position="83"/>
        <end position="102"/>
    </location>
</feature>
<feature type="transmembrane region" description="Helical" evidence="1">
    <location>
        <begin position="59"/>
        <end position="77"/>
    </location>
</feature>
<keyword evidence="1" id="KW-0472">Membrane</keyword>
<evidence type="ECO:0000313" key="2">
    <source>
        <dbReference type="Proteomes" id="UP000492821"/>
    </source>
</evidence>
<dbReference type="AlphaFoldDB" id="A0A7E4VRP4"/>